<evidence type="ECO:0000313" key="2">
    <source>
        <dbReference type="Proteomes" id="UP000663855"/>
    </source>
</evidence>
<accession>A0A815TXJ1</accession>
<protein>
    <submittedName>
        <fullName evidence="1">Uncharacterized protein</fullName>
    </submittedName>
</protein>
<sequence>IDKYVSSN</sequence>
<evidence type="ECO:0000313" key="1">
    <source>
        <dbReference type="EMBL" id="CAF1508797.1"/>
    </source>
</evidence>
<dbReference type="Proteomes" id="UP000663855">
    <property type="component" value="Unassembled WGS sequence"/>
</dbReference>
<organism evidence="1 2">
    <name type="scientific">Rotaria magnacalcarata</name>
    <dbReference type="NCBI Taxonomy" id="392030"/>
    <lineage>
        <taxon>Eukaryota</taxon>
        <taxon>Metazoa</taxon>
        <taxon>Spiralia</taxon>
        <taxon>Gnathifera</taxon>
        <taxon>Rotifera</taxon>
        <taxon>Eurotatoria</taxon>
        <taxon>Bdelloidea</taxon>
        <taxon>Philodinida</taxon>
        <taxon>Philodinidae</taxon>
        <taxon>Rotaria</taxon>
    </lineage>
</organism>
<name>A0A815TXJ1_9BILA</name>
<proteinExistence type="predicted"/>
<dbReference type="EMBL" id="CAJNOV010013115">
    <property type="protein sequence ID" value="CAF1508797.1"/>
    <property type="molecule type" value="Genomic_DNA"/>
</dbReference>
<reference evidence="1" key="1">
    <citation type="submission" date="2021-02" db="EMBL/GenBank/DDBJ databases">
        <authorList>
            <person name="Nowell W R."/>
        </authorList>
    </citation>
    <scope>NUCLEOTIDE SEQUENCE</scope>
</reference>
<feature type="non-terminal residue" evidence="1">
    <location>
        <position position="1"/>
    </location>
</feature>
<comment type="caution">
    <text evidence="1">The sequence shown here is derived from an EMBL/GenBank/DDBJ whole genome shotgun (WGS) entry which is preliminary data.</text>
</comment>
<gene>
    <name evidence="1" type="ORF">CJN711_LOCUS27679</name>
</gene>